<dbReference type="Gene3D" id="3.40.50.1980">
    <property type="entry name" value="Nitrogenase molybdenum iron protein domain"/>
    <property type="match status" value="2"/>
</dbReference>
<protein>
    <submittedName>
        <fullName evidence="7">ABC transporter substrate-binding protein</fullName>
    </submittedName>
</protein>
<gene>
    <name evidence="7" type="ORF">ACFOUW_29935</name>
</gene>
<dbReference type="PROSITE" id="PS51257">
    <property type="entry name" value="PROKAR_LIPOPROTEIN"/>
    <property type="match status" value="1"/>
</dbReference>
<evidence type="ECO:0000256" key="2">
    <source>
        <dbReference type="ARBA" id="ARBA00008814"/>
    </source>
</evidence>
<keyword evidence="4 5" id="KW-0732">Signal</keyword>
<sequence length="317" mass="33666">MTKLRWLAPAAALLLAATACGSNGGDADAQSSTETETRTIVHAMGKTDVPVQPKRVIVLDTDKLDTAVTLGVIPVGAANADETDGWPKYLGAAVKDIPQVGTLQEPNLEAIAKLNPDLILGSAFRQKDFYDKLAAIAPTVYTELVGTPWKENFLLDGQALGKEQEAKDLLAKYEARAKEVGTSLGDPSQTEVSIVRFRPTEIRLYGPTSFVGIVIGDVGLGRPKLQRLEGAKDRRFTAISPERIGEADGDVIFVTAFGTEAAKAQTQVTGGALWRGLGAVKAGKAYEVPDETWMTGIGITAANQVLDDLEQHLAPAS</sequence>
<feature type="signal peptide" evidence="5">
    <location>
        <begin position="1"/>
        <end position="21"/>
    </location>
</feature>
<dbReference type="SUPFAM" id="SSF53807">
    <property type="entry name" value="Helical backbone' metal receptor"/>
    <property type="match status" value="1"/>
</dbReference>
<dbReference type="RefSeq" id="WP_205119193.1">
    <property type="nucleotide sequence ID" value="NZ_JAFBCM010000001.1"/>
</dbReference>
<dbReference type="EMBL" id="JBHRZH010000036">
    <property type="protein sequence ID" value="MFC3765090.1"/>
    <property type="molecule type" value="Genomic_DNA"/>
</dbReference>
<feature type="chain" id="PRO_5045691537" evidence="5">
    <location>
        <begin position="22"/>
        <end position="317"/>
    </location>
</feature>
<name>A0ABV7YMT2_9ACTN</name>
<evidence type="ECO:0000256" key="4">
    <source>
        <dbReference type="ARBA" id="ARBA00022729"/>
    </source>
</evidence>
<evidence type="ECO:0000313" key="7">
    <source>
        <dbReference type="EMBL" id="MFC3765090.1"/>
    </source>
</evidence>
<evidence type="ECO:0000259" key="6">
    <source>
        <dbReference type="PROSITE" id="PS50983"/>
    </source>
</evidence>
<reference evidence="8" key="1">
    <citation type="journal article" date="2019" name="Int. J. Syst. Evol. Microbiol.">
        <title>The Global Catalogue of Microorganisms (GCM) 10K type strain sequencing project: providing services to taxonomists for standard genome sequencing and annotation.</title>
        <authorList>
            <consortium name="The Broad Institute Genomics Platform"/>
            <consortium name="The Broad Institute Genome Sequencing Center for Infectious Disease"/>
            <person name="Wu L."/>
            <person name="Ma J."/>
        </authorList>
    </citation>
    <scope>NUCLEOTIDE SEQUENCE [LARGE SCALE GENOMIC DNA]</scope>
    <source>
        <strain evidence="8">CGMCC 4.7241</strain>
    </source>
</reference>
<dbReference type="Pfam" id="PF01497">
    <property type="entry name" value="Peripla_BP_2"/>
    <property type="match status" value="1"/>
</dbReference>
<accession>A0ABV7YMT2</accession>
<evidence type="ECO:0000256" key="3">
    <source>
        <dbReference type="ARBA" id="ARBA00022448"/>
    </source>
</evidence>
<dbReference type="CDD" id="cd01146">
    <property type="entry name" value="FhuD"/>
    <property type="match status" value="1"/>
</dbReference>
<dbReference type="InterPro" id="IPR051313">
    <property type="entry name" value="Bact_iron-sidero_bind"/>
</dbReference>
<proteinExistence type="inferred from homology"/>
<feature type="domain" description="Fe/B12 periplasmic-binding" evidence="6">
    <location>
        <begin position="55"/>
        <end position="317"/>
    </location>
</feature>
<comment type="caution">
    <text evidence="7">The sequence shown here is derived from an EMBL/GenBank/DDBJ whole genome shotgun (WGS) entry which is preliminary data.</text>
</comment>
<keyword evidence="8" id="KW-1185">Reference proteome</keyword>
<dbReference type="PANTHER" id="PTHR30532:SF1">
    <property type="entry name" value="IRON(3+)-HYDROXAMATE-BINDING PROTEIN FHUD"/>
    <property type="match status" value="1"/>
</dbReference>
<dbReference type="PANTHER" id="PTHR30532">
    <property type="entry name" value="IRON III DICITRATE-BINDING PERIPLASMIC PROTEIN"/>
    <property type="match status" value="1"/>
</dbReference>
<evidence type="ECO:0000256" key="5">
    <source>
        <dbReference type="SAM" id="SignalP"/>
    </source>
</evidence>
<dbReference type="InterPro" id="IPR002491">
    <property type="entry name" value="ABC_transptr_periplasmic_BD"/>
</dbReference>
<comment type="similarity">
    <text evidence="2">Belongs to the bacterial solute-binding protein 8 family.</text>
</comment>
<keyword evidence="3" id="KW-0813">Transport</keyword>
<dbReference type="Proteomes" id="UP001595699">
    <property type="component" value="Unassembled WGS sequence"/>
</dbReference>
<evidence type="ECO:0000313" key="8">
    <source>
        <dbReference type="Proteomes" id="UP001595699"/>
    </source>
</evidence>
<evidence type="ECO:0000256" key="1">
    <source>
        <dbReference type="ARBA" id="ARBA00004196"/>
    </source>
</evidence>
<organism evidence="7 8">
    <name type="scientific">Tenggerimyces flavus</name>
    <dbReference type="NCBI Taxonomy" id="1708749"/>
    <lineage>
        <taxon>Bacteria</taxon>
        <taxon>Bacillati</taxon>
        <taxon>Actinomycetota</taxon>
        <taxon>Actinomycetes</taxon>
        <taxon>Propionibacteriales</taxon>
        <taxon>Nocardioidaceae</taxon>
        <taxon>Tenggerimyces</taxon>
    </lineage>
</organism>
<dbReference type="PROSITE" id="PS50983">
    <property type="entry name" value="FE_B12_PBP"/>
    <property type="match status" value="1"/>
</dbReference>
<comment type="subcellular location">
    <subcellularLocation>
        <location evidence="1">Cell envelope</location>
    </subcellularLocation>
</comment>